<dbReference type="AlphaFoldDB" id="A0A4V2UNM7"/>
<evidence type="ECO:0000313" key="6">
    <source>
        <dbReference type="EMBL" id="TCS62671.1"/>
    </source>
</evidence>
<dbReference type="OrthoDB" id="9780903at2"/>
<dbReference type="InterPro" id="IPR014710">
    <property type="entry name" value="RmlC-like_jellyroll"/>
</dbReference>
<dbReference type="Proteomes" id="UP000295304">
    <property type="component" value="Unassembled WGS sequence"/>
</dbReference>
<evidence type="ECO:0000259" key="4">
    <source>
        <dbReference type="Pfam" id="PF02678"/>
    </source>
</evidence>
<dbReference type="RefSeq" id="WP_132939111.1">
    <property type="nucleotide sequence ID" value="NZ_CP119676.1"/>
</dbReference>
<keyword evidence="2" id="KW-0408">Iron</keyword>
<protein>
    <recommendedName>
        <fullName evidence="8">Pirin N-terminal domain-containing protein</fullName>
    </recommendedName>
</protein>
<gene>
    <name evidence="6" type="ORF">EDD55_105220</name>
</gene>
<accession>A0A4V2UNM7</accession>
<dbReference type="Pfam" id="PF02678">
    <property type="entry name" value="Pirin"/>
    <property type="match status" value="1"/>
</dbReference>
<evidence type="ECO:0008006" key="8">
    <source>
        <dbReference type="Google" id="ProtNLM"/>
    </source>
</evidence>
<feature type="domain" description="Pirin N-terminal" evidence="4">
    <location>
        <begin position="8"/>
        <end position="118"/>
    </location>
</feature>
<dbReference type="GO" id="GO:0046872">
    <property type="term" value="F:metal ion binding"/>
    <property type="evidence" value="ECO:0007669"/>
    <property type="project" value="UniProtKB-KW"/>
</dbReference>
<evidence type="ECO:0000256" key="1">
    <source>
        <dbReference type="ARBA" id="ARBA00008416"/>
    </source>
</evidence>
<dbReference type="InterPro" id="IPR012093">
    <property type="entry name" value="Pirin"/>
</dbReference>
<evidence type="ECO:0000259" key="5">
    <source>
        <dbReference type="Pfam" id="PF17954"/>
    </source>
</evidence>
<dbReference type="InterPro" id="IPR011051">
    <property type="entry name" value="RmlC_Cupin_sf"/>
</dbReference>
<reference evidence="6 7" key="1">
    <citation type="submission" date="2019-03" db="EMBL/GenBank/DDBJ databases">
        <title>Genomic Encyclopedia of Type Strains, Phase IV (KMG-IV): sequencing the most valuable type-strain genomes for metagenomic binning, comparative biology and taxonomic classification.</title>
        <authorList>
            <person name="Goeker M."/>
        </authorList>
    </citation>
    <scope>NUCLEOTIDE SEQUENCE [LARGE SCALE GENOMIC DNA]</scope>
    <source>
        <strain evidence="6 7">DSM 101688</strain>
    </source>
</reference>
<feature type="binding site" evidence="2">
    <location>
        <position position="101"/>
    </location>
    <ligand>
        <name>Fe cation</name>
        <dbReference type="ChEBI" id="CHEBI:24875"/>
    </ligand>
</feature>
<dbReference type="Gene3D" id="2.60.120.10">
    <property type="entry name" value="Jelly Rolls"/>
    <property type="match status" value="2"/>
</dbReference>
<evidence type="ECO:0000313" key="7">
    <source>
        <dbReference type="Proteomes" id="UP000295304"/>
    </source>
</evidence>
<proteinExistence type="inferred from homology"/>
<keyword evidence="2" id="KW-0479">Metal-binding</keyword>
<dbReference type="PANTHER" id="PTHR43212:SF3">
    <property type="entry name" value="QUERCETIN 2,3-DIOXYGENASE"/>
    <property type="match status" value="1"/>
</dbReference>
<dbReference type="EMBL" id="SLZW01000005">
    <property type="protein sequence ID" value="TCS62671.1"/>
    <property type="molecule type" value="Genomic_DNA"/>
</dbReference>
<dbReference type="Pfam" id="PF17954">
    <property type="entry name" value="Pirin_C_2"/>
    <property type="match status" value="1"/>
</dbReference>
<dbReference type="SUPFAM" id="SSF51182">
    <property type="entry name" value="RmlC-like cupins"/>
    <property type="match status" value="1"/>
</dbReference>
<dbReference type="PIRSF" id="PIRSF006232">
    <property type="entry name" value="Pirin"/>
    <property type="match status" value="1"/>
</dbReference>
<comment type="similarity">
    <text evidence="1 3">Belongs to the pirin family.</text>
</comment>
<feature type="binding site" evidence="2">
    <location>
        <position position="103"/>
    </location>
    <ligand>
        <name>Fe cation</name>
        <dbReference type="ChEBI" id="CHEBI:24875"/>
    </ligand>
</feature>
<feature type="binding site" evidence="2">
    <location>
        <position position="57"/>
    </location>
    <ligand>
        <name>Fe cation</name>
        <dbReference type="ChEBI" id="CHEBI:24875"/>
    </ligand>
</feature>
<keyword evidence="7" id="KW-1185">Reference proteome</keyword>
<feature type="binding site" evidence="2">
    <location>
        <position position="59"/>
    </location>
    <ligand>
        <name>Fe cation</name>
        <dbReference type="ChEBI" id="CHEBI:24875"/>
    </ligand>
</feature>
<evidence type="ECO:0000256" key="2">
    <source>
        <dbReference type="PIRSR" id="PIRSR006232-1"/>
    </source>
</evidence>
<dbReference type="PANTHER" id="PTHR43212">
    <property type="entry name" value="QUERCETIN 2,3-DIOXYGENASE"/>
    <property type="match status" value="1"/>
</dbReference>
<sequence>MIDVRSFESLGHADHGWLNARHHFSFADYFDPERTRFGALRVWNDDLIAAQTGFDMHPHRDMEIITYLRQGAVSHQDSLGNRGRTRQGEVQVMSAGTGIVHAEHNREDGPLRLFQIWIEPDRAGHQPRWETRSFDTPAREGRFEVLVSGRGGEAHDGALFIHQDAALSATVLNKGEQAVYPLEKGRKAYVVPARGVIEVNGVALSERSGAAIDEEDGIVVKAREDSEVVLVDVP</sequence>
<dbReference type="CDD" id="cd02910">
    <property type="entry name" value="cupin_Yhhw_N"/>
    <property type="match status" value="1"/>
</dbReference>
<name>A0A4V2UNM7_9PROT</name>
<evidence type="ECO:0000256" key="3">
    <source>
        <dbReference type="RuleBase" id="RU003457"/>
    </source>
</evidence>
<dbReference type="InterPro" id="IPR003829">
    <property type="entry name" value="Pirin_N_dom"/>
</dbReference>
<organism evidence="6 7">
    <name type="scientific">Varunaivibrio sulfuroxidans</name>
    <dbReference type="NCBI Taxonomy" id="1773489"/>
    <lineage>
        <taxon>Bacteria</taxon>
        <taxon>Pseudomonadati</taxon>
        <taxon>Pseudomonadota</taxon>
        <taxon>Alphaproteobacteria</taxon>
        <taxon>Rhodospirillales</taxon>
        <taxon>Magnetovibrionaceae</taxon>
        <taxon>Varunaivibrio</taxon>
    </lineage>
</organism>
<comment type="cofactor">
    <cofactor evidence="2">
        <name>Fe cation</name>
        <dbReference type="ChEBI" id="CHEBI:24875"/>
    </cofactor>
    <text evidence="2">Binds 1 Fe cation per subunit.</text>
</comment>
<comment type="caution">
    <text evidence="6">The sequence shown here is derived from an EMBL/GenBank/DDBJ whole genome shotgun (WGS) entry which is preliminary data.</text>
</comment>
<feature type="domain" description="Quercetin 2,3-dioxygenase C-terminal cupin" evidence="5">
    <location>
        <begin position="153"/>
        <end position="233"/>
    </location>
</feature>
<dbReference type="InterPro" id="IPR041602">
    <property type="entry name" value="Quercetinase_C"/>
</dbReference>